<keyword evidence="4" id="KW-1185">Reference proteome</keyword>
<dbReference type="InterPro" id="IPR008258">
    <property type="entry name" value="Transglycosylase_SLT_dom_1"/>
</dbReference>
<dbReference type="HOGENOM" id="CLU_841605_0_0_4"/>
<dbReference type="Proteomes" id="UP000061135">
    <property type="component" value="Chromosome"/>
</dbReference>
<feature type="domain" description="Transglycosylase SLT" evidence="2">
    <location>
        <begin position="188"/>
        <end position="265"/>
    </location>
</feature>
<accession>A0A0E3ZL48</accession>
<evidence type="ECO:0000313" key="3">
    <source>
        <dbReference type="EMBL" id="AKD24706.1"/>
    </source>
</evidence>
<name>A0A0E3ZL48_9BURK</name>
<dbReference type="AlphaFoldDB" id="A0A0E3ZL48"/>
<proteinExistence type="predicted"/>
<evidence type="ECO:0000259" key="2">
    <source>
        <dbReference type="Pfam" id="PF01464"/>
    </source>
</evidence>
<dbReference type="Gene3D" id="1.10.530.10">
    <property type="match status" value="1"/>
</dbReference>
<reference evidence="3 4" key="1">
    <citation type="submission" date="2014-03" db="EMBL/GenBank/DDBJ databases">
        <title>Genome of Polynucleobacter strain MWH-MoK4.</title>
        <authorList>
            <person name="Hahn M.W."/>
        </authorList>
    </citation>
    <scope>NUCLEOTIDE SEQUENCE [LARGE SCALE GENOMIC DNA]</scope>
    <source>
        <strain evidence="3 4">MWH-MoK4</strain>
    </source>
</reference>
<gene>
    <name evidence="3" type="ORF">CL55_00003730</name>
</gene>
<dbReference type="KEGG" id="pdq:CL55_00003730"/>
<keyword evidence="1" id="KW-1133">Transmembrane helix</keyword>
<dbReference type="STRING" id="1835254.CL55_00003730"/>
<keyword evidence="1" id="KW-0812">Transmembrane</keyword>
<dbReference type="SUPFAM" id="SSF53955">
    <property type="entry name" value="Lysozyme-like"/>
    <property type="match status" value="1"/>
</dbReference>
<dbReference type="EMBL" id="CP007501">
    <property type="protein sequence ID" value="AKD24706.1"/>
    <property type="molecule type" value="Genomic_DNA"/>
</dbReference>
<evidence type="ECO:0000313" key="4">
    <source>
        <dbReference type="Proteomes" id="UP000061135"/>
    </source>
</evidence>
<sequence>MQLAQPATAHAKDLLAHALTPVYRVMNGLLISTVFMIVGLWLSGNGTQAGAFDLARILVPDEARHIVWPNGFGILYQYQDAAPKVSADAEIANVLYGNSSAMPGSGLFSAKQQTVALLMPSVAHTQVKPISHLADRIPTSKIDPEALDSKLMVSIQNQRAVADFFEKKYKLDRAKIEEYVSNTVLIAKEVKIDPVLLLAVISVESNFNPVIKSHAGAEGLMQVMTTIHKDKYALYGGATDAVKPEVNIRVGAYILKYLIATSGSLRNGLKYYVGAANAENDGGYADKVLAERNRLISLCQPATPNKFTLNGKDLRS</sequence>
<dbReference type="PATRIC" id="fig|576611.7.peg.374"/>
<evidence type="ECO:0000256" key="1">
    <source>
        <dbReference type="SAM" id="Phobius"/>
    </source>
</evidence>
<dbReference type="Pfam" id="PF01464">
    <property type="entry name" value="SLT"/>
    <property type="match status" value="1"/>
</dbReference>
<feature type="transmembrane region" description="Helical" evidence="1">
    <location>
        <begin position="22"/>
        <end position="42"/>
    </location>
</feature>
<organism evidence="3 4">
    <name type="scientific">Polynucleobacter duraquae</name>
    <dbReference type="NCBI Taxonomy" id="1835254"/>
    <lineage>
        <taxon>Bacteria</taxon>
        <taxon>Pseudomonadati</taxon>
        <taxon>Pseudomonadota</taxon>
        <taxon>Betaproteobacteria</taxon>
        <taxon>Burkholderiales</taxon>
        <taxon>Burkholderiaceae</taxon>
        <taxon>Polynucleobacter</taxon>
    </lineage>
</organism>
<dbReference type="InterPro" id="IPR023346">
    <property type="entry name" value="Lysozyme-like_dom_sf"/>
</dbReference>
<protein>
    <submittedName>
        <fullName evidence="3">Soluble lytic murein transglycosylase and related regulatory proteins (Some containing LysM/invasin domains)</fullName>
    </submittedName>
</protein>
<keyword evidence="1" id="KW-0472">Membrane</keyword>